<evidence type="ECO:0000313" key="2">
    <source>
        <dbReference type="Proteomes" id="UP000053257"/>
    </source>
</evidence>
<proteinExistence type="predicted"/>
<reference evidence="1 2" key="1">
    <citation type="journal article" date="2014" name="PLoS Genet.">
        <title>Analysis of the Phlebiopsis gigantea genome, transcriptome and secretome provides insight into its pioneer colonization strategies of wood.</title>
        <authorList>
            <person name="Hori C."/>
            <person name="Ishida T."/>
            <person name="Igarashi K."/>
            <person name="Samejima M."/>
            <person name="Suzuki H."/>
            <person name="Master E."/>
            <person name="Ferreira P."/>
            <person name="Ruiz-Duenas F.J."/>
            <person name="Held B."/>
            <person name="Canessa P."/>
            <person name="Larrondo L.F."/>
            <person name="Schmoll M."/>
            <person name="Druzhinina I.S."/>
            <person name="Kubicek C.P."/>
            <person name="Gaskell J.A."/>
            <person name="Kersten P."/>
            <person name="St John F."/>
            <person name="Glasner J."/>
            <person name="Sabat G."/>
            <person name="Splinter BonDurant S."/>
            <person name="Syed K."/>
            <person name="Yadav J."/>
            <person name="Mgbeahuruike A.C."/>
            <person name="Kovalchuk A."/>
            <person name="Asiegbu F.O."/>
            <person name="Lackner G."/>
            <person name="Hoffmeister D."/>
            <person name="Rencoret J."/>
            <person name="Gutierrez A."/>
            <person name="Sun H."/>
            <person name="Lindquist E."/>
            <person name="Barry K."/>
            <person name="Riley R."/>
            <person name="Grigoriev I.V."/>
            <person name="Henrissat B."/>
            <person name="Kues U."/>
            <person name="Berka R.M."/>
            <person name="Martinez A.T."/>
            <person name="Covert S.F."/>
            <person name="Blanchette R.A."/>
            <person name="Cullen D."/>
        </authorList>
    </citation>
    <scope>NUCLEOTIDE SEQUENCE [LARGE SCALE GENOMIC DNA]</scope>
    <source>
        <strain evidence="1 2">11061_1 CR5-6</strain>
    </source>
</reference>
<gene>
    <name evidence="1" type="ORF">PHLGIDRAFT_351225</name>
</gene>
<protein>
    <submittedName>
        <fullName evidence="1">Uncharacterized protein</fullName>
    </submittedName>
</protein>
<organism evidence="1 2">
    <name type="scientific">Phlebiopsis gigantea (strain 11061_1 CR5-6)</name>
    <name type="common">White-rot fungus</name>
    <name type="synonym">Peniophora gigantea</name>
    <dbReference type="NCBI Taxonomy" id="745531"/>
    <lineage>
        <taxon>Eukaryota</taxon>
        <taxon>Fungi</taxon>
        <taxon>Dikarya</taxon>
        <taxon>Basidiomycota</taxon>
        <taxon>Agaricomycotina</taxon>
        <taxon>Agaricomycetes</taxon>
        <taxon>Polyporales</taxon>
        <taxon>Phanerochaetaceae</taxon>
        <taxon>Phlebiopsis</taxon>
    </lineage>
</organism>
<accession>A0A0C3PPU2</accession>
<dbReference type="HOGENOM" id="CLU_1185393_0_0_1"/>
<sequence>MPPKSRSNRRKKNNKNAAIVEEITGPEWFRGNALRSGEILRKLHLRGDERRFEFVATLEEFLNGEPDEEQFHGLYEGRLPQVLMDISTERILYKRLLDDEDIAEYVIGIHSMLSSLVRHAVVGGQCSHDGHRAGKHHPWARYLLQQYPHLWSVIADFPELIEYDGFRFPPGDDDCDDDEDVGDDSYYRDRVTNLSMAHSLLSMDERPSATYLSGKPGRIRSHAWLASLFPCPCS</sequence>
<dbReference type="Proteomes" id="UP000053257">
    <property type="component" value="Unassembled WGS sequence"/>
</dbReference>
<dbReference type="EMBL" id="KN840471">
    <property type="protein sequence ID" value="KIP09033.1"/>
    <property type="molecule type" value="Genomic_DNA"/>
</dbReference>
<name>A0A0C3PPU2_PHLG1</name>
<keyword evidence="2" id="KW-1185">Reference proteome</keyword>
<dbReference type="AlphaFoldDB" id="A0A0C3PPU2"/>
<evidence type="ECO:0000313" key="1">
    <source>
        <dbReference type="EMBL" id="KIP09033.1"/>
    </source>
</evidence>